<dbReference type="EMBL" id="JADIMS010000169">
    <property type="protein sequence ID" value="MBO8451241.1"/>
    <property type="molecule type" value="Genomic_DNA"/>
</dbReference>
<comment type="caution">
    <text evidence="3">The sequence shown here is derived from an EMBL/GenBank/DDBJ whole genome shotgun (WGS) entry which is preliminary data.</text>
</comment>
<name>A0A9D9ER54_9SPIR</name>
<reference evidence="3" key="1">
    <citation type="submission" date="2020-10" db="EMBL/GenBank/DDBJ databases">
        <authorList>
            <person name="Gilroy R."/>
        </authorList>
    </citation>
    <scope>NUCLEOTIDE SEQUENCE</scope>
    <source>
        <strain evidence="3">B3-4054</strain>
    </source>
</reference>
<proteinExistence type="predicted"/>
<accession>A0A9D9ER54</accession>
<feature type="transmembrane region" description="Helical" evidence="2">
    <location>
        <begin position="80"/>
        <end position="102"/>
    </location>
</feature>
<reference evidence="3" key="2">
    <citation type="journal article" date="2021" name="PeerJ">
        <title>Extensive microbial diversity within the chicken gut microbiome revealed by metagenomics and culture.</title>
        <authorList>
            <person name="Gilroy R."/>
            <person name="Ravi A."/>
            <person name="Getino M."/>
            <person name="Pursley I."/>
            <person name="Horton D.L."/>
            <person name="Alikhan N.F."/>
            <person name="Baker D."/>
            <person name="Gharbi K."/>
            <person name="Hall N."/>
            <person name="Watson M."/>
            <person name="Adriaenssens E.M."/>
            <person name="Foster-Nyarko E."/>
            <person name="Jarju S."/>
            <person name="Secka A."/>
            <person name="Antonio M."/>
            <person name="Oren A."/>
            <person name="Chaudhuri R.R."/>
            <person name="La Ragione R."/>
            <person name="Hildebrand F."/>
            <person name="Pallen M.J."/>
        </authorList>
    </citation>
    <scope>NUCLEOTIDE SEQUENCE</scope>
    <source>
        <strain evidence="3">B3-4054</strain>
    </source>
</reference>
<evidence type="ECO:0000256" key="2">
    <source>
        <dbReference type="SAM" id="Phobius"/>
    </source>
</evidence>
<evidence type="ECO:0000256" key="1">
    <source>
        <dbReference type="SAM" id="MobiDB-lite"/>
    </source>
</evidence>
<protein>
    <submittedName>
        <fullName evidence="3">Uncharacterized protein</fullName>
    </submittedName>
</protein>
<organism evidence="3 4">
    <name type="scientific">Candidatus Avitreponema avistercoris</name>
    <dbReference type="NCBI Taxonomy" id="2840705"/>
    <lineage>
        <taxon>Bacteria</taxon>
        <taxon>Pseudomonadati</taxon>
        <taxon>Spirochaetota</taxon>
        <taxon>Spirochaetia</taxon>
        <taxon>Spirochaetales</taxon>
        <taxon>Candidatus Avitreponema</taxon>
    </lineage>
</organism>
<dbReference type="AlphaFoldDB" id="A0A9D9ER54"/>
<keyword evidence="2" id="KW-1133">Transmembrane helix</keyword>
<sequence length="216" mass="22711">MKDNKADHRLPVPGGSRSPQEDGGRFSPDSPQDVSAGNQPLVFHYNREHRLARASEAVRRTYTEGYTPNKGFLKGLTANAGLRSVLAVILILCAAIALVSVFGAPADSGNFHGLSVRLRAFSFGDRLMISLSFAETASPPENFPAMLFAGTDVLDENGNPLASGSLSGFYAGSELVLRQSVPDPGGASVSAAVSFLEPPSEALAAPLVLTAEIVRE</sequence>
<keyword evidence="2" id="KW-0812">Transmembrane</keyword>
<keyword evidence="2" id="KW-0472">Membrane</keyword>
<feature type="compositionally biased region" description="Polar residues" evidence="1">
    <location>
        <begin position="29"/>
        <end position="38"/>
    </location>
</feature>
<evidence type="ECO:0000313" key="3">
    <source>
        <dbReference type="EMBL" id="MBO8451241.1"/>
    </source>
</evidence>
<evidence type="ECO:0000313" key="4">
    <source>
        <dbReference type="Proteomes" id="UP000823616"/>
    </source>
</evidence>
<feature type="region of interest" description="Disordered" evidence="1">
    <location>
        <begin position="1"/>
        <end position="38"/>
    </location>
</feature>
<feature type="compositionally biased region" description="Basic and acidic residues" evidence="1">
    <location>
        <begin position="1"/>
        <end position="10"/>
    </location>
</feature>
<gene>
    <name evidence="3" type="ORF">IAA96_09085</name>
</gene>
<dbReference type="Proteomes" id="UP000823616">
    <property type="component" value="Unassembled WGS sequence"/>
</dbReference>